<dbReference type="Proteomes" id="UP001521116">
    <property type="component" value="Unassembled WGS sequence"/>
</dbReference>
<dbReference type="Pfam" id="PF16862">
    <property type="entry name" value="Glyco_hydro_79C"/>
    <property type="match status" value="1"/>
</dbReference>
<dbReference type="Gene3D" id="2.60.40.1180">
    <property type="entry name" value="Golgi alpha-mannosidase II"/>
    <property type="match status" value="1"/>
</dbReference>
<feature type="domain" description="Beta-glucuronidase C-terminal" evidence="1">
    <location>
        <begin position="284"/>
        <end position="385"/>
    </location>
</feature>
<dbReference type="InterPro" id="IPR031728">
    <property type="entry name" value="GlcAase_C"/>
</dbReference>
<evidence type="ECO:0000313" key="2">
    <source>
        <dbReference type="EMBL" id="KAL1623631.1"/>
    </source>
</evidence>
<name>A0ABR3SKT3_9PEZI</name>
<evidence type="ECO:0000313" key="3">
    <source>
        <dbReference type="Proteomes" id="UP001521116"/>
    </source>
</evidence>
<sequence>MADYFGNLTAPNTLSHALLSHLSTLSGGTAHPALRAGGSTANRAAYNASQPVAVVNTFGGNPDQPSAVSVGPAWYEAFLTAPRGTRVVYDVNYRDNSTEGVERTVEEVGRVWARLGEVLEAVELGNEAEGWAGRGRGAGWGPEAQGIVPELRKNLLNHTNVIDRVWPHQQMSPVVVSQGIEYVLGETNSISCQGRDLVSNVFGSALWYLDYTLYVAATTDVARMYFHQGTPYRYSLWAPFEGATNHSALVRPSYYGALLLVRAIGGNGNAKQVRSIVEAETFVAYALYGDTRLDSLIVVNMEPFNATTSGPRPYVTVQVPSAPGKGVGSGIRKVWRLTALGSDVKDGVTLAGQSVMKDGSLSGDEMVEIIQPGEQIKLQNSEAILIKI</sequence>
<dbReference type="InterPro" id="IPR052974">
    <property type="entry name" value="GH79_Enzymes"/>
</dbReference>
<proteinExistence type="predicted"/>
<dbReference type="PANTHER" id="PTHR36183:SF2">
    <property type="entry name" value="BETA-GLUCURONIDASE C-TERMINAL DOMAIN-CONTAINING PROTEIN"/>
    <property type="match status" value="1"/>
</dbReference>
<reference evidence="2 3" key="1">
    <citation type="submission" date="2024-02" db="EMBL/GenBank/DDBJ databases">
        <title>De novo assembly and annotation of 12 fungi associated with fruit tree decline syndrome in Ontario, Canada.</title>
        <authorList>
            <person name="Sulman M."/>
            <person name="Ellouze W."/>
            <person name="Ilyukhin E."/>
        </authorList>
    </citation>
    <scope>NUCLEOTIDE SEQUENCE [LARGE SCALE GENOMIC DNA]</scope>
    <source>
        <strain evidence="2 3">M1-105</strain>
    </source>
</reference>
<protein>
    <recommendedName>
        <fullName evidence="1">Beta-glucuronidase C-terminal domain-containing protein</fullName>
    </recommendedName>
</protein>
<organism evidence="2 3">
    <name type="scientific">Neofusicoccum ribis</name>
    <dbReference type="NCBI Taxonomy" id="45134"/>
    <lineage>
        <taxon>Eukaryota</taxon>
        <taxon>Fungi</taxon>
        <taxon>Dikarya</taxon>
        <taxon>Ascomycota</taxon>
        <taxon>Pezizomycotina</taxon>
        <taxon>Dothideomycetes</taxon>
        <taxon>Dothideomycetes incertae sedis</taxon>
        <taxon>Botryosphaeriales</taxon>
        <taxon>Botryosphaeriaceae</taxon>
        <taxon>Neofusicoccum</taxon>
    </lineage>
</organism>
<dbReference type="InterPro" id="IPR013780">
    <property type="entry name" value="Glyco_hydro_b"/>
</dbReference>
<accession>A0ABR3SKT3</accession>
<keyword evidence="3" id="KW-1185">Reference proteome</keyword>
<comment type="caution">
    <text evidence="2">The sequence shown here is derived from an EMBL/GenBank/DDBJ whole genome shotgun (WGS) entry which is preliminary data.</text>
</comment>
<dbReference type="EMBL" id="JAJVDC020000117">
    <property type="protein sequence ID" value="KAL1623631.1"/>
    <property type="molecule type" value="Genomic_DNA"/>
</dbReference>
<dbReference type="Gene3D" id="3.20.20.80">
    <property type="entry name" value="Glycosidases"/>
    <property type="match status" value="2"/>
</dbReference>
<gene>
    <name evidence="2" type="ORF">SLS56_008214</name>
</gene>
<dbReference type="PANTHER" id="PTHR36183">
    <property type="entry name" value="BETA-GLUCURONIDASE"/>
    <property type="match status" value="1"/>
</dbReference>
<evidence type="ECO:0000259" key="1">
    <source>
        <dbReference type="Pfam" id="PF16862"/>
    </source>
</evidence>